<protein>
    <recommendedName>
        <fullName evidence="2">histidine kinase</fullName>
        <ecNumber evidence="2">2.7.13.3</ecNumber>
    </recommendedName>
</protein>
<keyword evidence="9" id="KW-0812">Transmembrane</keyword>
<feature type="transmembrane region" description="Helical" evidence="9">
    <location>
        <begin position="56"/>
        <end position="86"/>
    </location>
</feature>
<dbReference type="SMART" id="SM00387">
    <property type="entry name" value="HATPase_c"/>
    <property type="match status" value="1"/>
</dbReference>
<reference evidence="11 12" key="1">
    <citation type="submission" date="2016-10" db="EMBL/GenBank/DDBJ databases">
        <authorList>
            <person name="de Groot N.N."/>
        </authorList>
    </citation>
    <scope>NUCLEOTIDE SEQUENCE [LARGE SCALE GENOMIC DNA]</scope>
    <source>
        <strain evidence="11 12">CGMCC 1.9159</strain>
    </source>
</reference>
<gene>
    <name evidence="11" type="ORF">SAMN04488242_2818</name>
</gene>
<dbReference type="PANTHER" id="PTHR24421:SF10">
    <property type="entry name" value="NITRATE_NITRITE SENSOR PROTEIN NARQ"/>
    <property type="match status" value="1"/>
</dbReference>
<dbReference type="AlphaFoldDB" id="A0A1G9MXS6"/>
<dbReference type="STRING" id="686624.SAMN04488242_2818"/>
<feature type="transmembrane region" description="Helical" evidence="9">
    <location>
        <begin position="98"/>
        <end position="117"/>
    </location>
</feature>
<dbReference type="GO" id="GO:0000155">
    <property type="term" value="F:phosphorelay sensor kinase activity"/>
    <property type="evidence" value="ECO:0007669"/>
    <property type="project" value="InterPro"/>
</dbReference>
<keyword evidence="5" id="KW-0547">Nucleotide-binding</keyword>
<evidence type="ECO:0000256" key="6">
    <source>
        <dbReference type="ARBA" id="ARBA00022777"/>
    </source>
</evidence>
<keyword evidence="7" id="KW-0067">ATP-binding</keyword>
<accession>A0A1G9MXS6</accession>
<dbReference type="GO" id="GO:0016020">
    <property type="term" value="C:membrane"/>
    <property type="evidence" value="ECO:0007669"/>
    <property type="project" value="InterPro"/>
</dbReference>
<dbReference type="InterPro" id="IPR011712">
    <property type="entry name" value="Sig_transdc_His_kin_sub3_dim/P"/>
</dbReference>
<evidence type="ECO:0000256" key="4">
    <source>
        <dbReference type="ARBA" id="ARBA00022679"/>
    </source>
</evidence>
<dbReference type="Gene3D" id="1.20.5.1930">
    <property type="match status" value="1"/>
</dbReference>
<comment type="catalytic activity">
    <reaction evidence="1">
        <text>ATP + protein L-histidine = ADP + protein N-phospho-L-histidine.</text>
        <dbReference type="EC" id="2.7.13.3"/>
    </reaction>
</comment>
<evidence type="ECO:0000313" key="12">
    <source>
        <dbReference type="Proteomes" id="UP000199475"/>
    </source>
</evidence>
<feature type="transmembrane region" description="Helical" evidence="9">
    <location>
        <begin position="123"/>
        <end position="144"/>
    </location>
</feature>
<keyword evidence="4" id="KW-0808">Transferase</keyword>
<dbReference type="InterPro" id="IPR036890">
    <property type="entry name" value="HATPase_C_sf"/>
</dbReference>
<dbReference type="EC" id="2.7.13.3" evidence="2"/>
<evidence type="ECO:0000256" key="7">
    <source>
        <dbReference type="ARBA" id="ARBA00022840"/>
    </source>
</evidence>
<keyword evidence="6 11" id="KW-0418">Kinase</keyword>
<evidence type="ECO:0000256" key="1">
    <source>
        <dbReference type="ARBA" id="ARBA00000085"/>
    </source>
</evidence>
<dbReference type="Pfam" id="PF07730">
    <property type="entry name" value="HisKA_3"/>
    <property type="match status" value="1"/>
</dbReference>
<dbReference type="EMBL" id="FNGP01000006">
    <property type="protein sequence ID" value="SDL79070.1"/>
    <property type="molecule type" value="Genomic_DNA"/>
</dbReference>
<dbReference type="InterPro" id="IPR003594">
    <property type="entry name" value="HATPase_dom"/>
</dbReference>
<evidence type="ECO:0000256" key="9">
    <source>
        <dbReference type="SAM" id="Phobius"/>
    </source>
</evidence>
<evidence type="ECO:0000256" key="5">
    <source>
        <dbReference type="ARBA" id="ARBA00022741"/>
    </source>
</evidence>
<keyword evidence="9" id="KW-1133">Transmembrane helix</keyword>
<keyword evidence="3" id="KW-0597">Phosphoprotein</keyword>
<dbReference type="PANTHER" id="PTHR24421">
    <property type="entry name" value="NITRATE/NITRITE SENSOR PROTEIN NARX-RELATED"/>
    <property type="match status" value="1"/>
</dbReference>
<dbReference type="InterPro" id="IPR050482">
    <property type="entry name" value="Sensor_HK_TwoCompSys"/>
</dbReference>
<evidence type="ECO:0000259" key="10">
    <source>
        <dbReference type="SMART" id="SM00387"/>
    </source>
</evidence>
<dbReference type="RefSeq" id="WP_093253478.1">
    <property type="nucleotide sequence ID" value="NZ_FNGP01000006.1"/>
</dbReference>
<dbReference type="InterPro" id="IPR055558">
    <property type="entry name" value="DUF7134"/>
</dbReference>
<evidence type="ECO:0000256" key="8">
    <source>
        <dbReference type="ARBA" id="ARBA00023012"/>
    </source>
</evidence>
<evidence type="ECO:0000313" key="11">
    <source>
        <dbReference type="EMBL" id="SDL79070.1"/>
    </source>
</evidence>
<keyword evidence="12" id="KW-1185">Reference proteome</keyword>
<keyword evidence="8" id="KW-0902">Two-component regulatory system</keyword>
<organism evidence="11 12">
    <name type="scientific">Tessaracoccus oleiagri</name>
    <dbReference type="NCBI Taxonomy" id="686624"/>
    <lineage>
        <taxon>Bacteria</taxon>
        <taxon>Bacillati</taxon>
        <taxon>Actinomycetota</taxon>
        <taxon>Actinomycetes</taxon>
        <taxon>Propionibacteriales</taxon>
        <taxon>Propionibacteriaceae</taxon>
        <taxon>Tessaracoccus</taxon>
    </lineage>
</organism>
<evidence type="ECO:0000256" key="3">
    <source>
        <dbReference type="ARBA" id="ARBA00022553"/>
    </source>
</evidence>
<proteinExistence type="predicted"/>
<dbReference type="Pfam" id="PF02518">
    <property type="entry name" value="HATPase_c"/>
    <property type="match status" value="1"/>
</dbReference>
<dbReference type="GO" id="GO:0046983">
    <property type="term" value="F:protein dimerization activity"/>
    <property type="evidence" value="ECO:0007669"/>
    <property type="project" value="InterPro"/>
</dbReference>
<dbReference type="Proteomes" id="UP000199475">
    <property type="component" value="Unassembled WGS sequence"/>
</dbReference>
<dbReference type="Gene3D" id="3.30.565.10">
    <property type="entry name" value="Histidine kinase-like ATPase, C-terminal domain"/>
    <property type="match status" value="1"/>
</dbReference>
<feature type="domain" description="Histidine kinase/HSP90-like ATPase" evidence="10">
    <location>
        <begin position="285"/>
        <end position="378"/>
    </location>
</feature>
<dbReference type="Pfam" id="PF23539">
    <property type="entry name" value="DUF7134"/>
    <property type="match status" value="1"/>
</dbReference>
<sequence length="387" mass="40364">MMSRIRWGDVALALGVLVVLGTLTAGNALAGAAETAAFVILPSVLLVFRRSAPLVSAVGIYLVALLQVIAIGTPLPINLTVLIALYSVTVHGPKGAGLVGLLGGGLGAGLFALLLGTSGLMELVAYFLPTALAVAIAWALGLVVRIRNERAAALADRARAREEQRSREAEFAVAEERARIAREMHDVVAHSLAVIIAQADGGRYAAANDPQQAVKALETVAEIGRSSLADIRRILGVLRSDEADGPLVRPQPTGEDLAEVVERVKETGATVAYTTIGQPRPLLPGMGLTLQRVCQEALTNSLKHAGPGARMSVLLQWTDDAVILQVDDDGRGAASISDGAGTGLVGMRERAAMFGGQLHAAPRSTGGFRVRLALPLHPTGPTRKENP</sequence>
<name>A0A1G9MXS6_9ACTN</name>
<dbReference type="GO" id="GO:0005524">
    <property type="term" value="F:ATP binding"/>
    <property type="evidence" value="ECO:0007669"/>
    <property type="project" value="UniProtKB-KW"/>
</dbReference>
<dbReference type="OrthoDB" id="227596at2"/>
<keyword evidence="9" id="KW-0472">Membrane</keyword>
<dbReference type="CDD" id="cd16917">
    <property type="entry name" value="HATPase_UhpB-NarQ-NarX-like"/>
    <property type="match status" value="1"/>
</dbReference>
<dbReference type="SUPFAM" id="SSF55874">
    <property type="entry name" value="ATPase domain of HSP90 chaperone/DNA topoisomerase II/histidine kinase"/>
    <property type="match status" value="1"/>
</dbReference>
<evidence type="ECO:0000256" key="2">
    <source>
        <dbReference type="ARBA" id="ARBA00012438"/>
    </source>
</evidence>